<dbReference type="RefSeq" id="WP_146288699.1">
    <property type="nucleotide sequence ID" value="NZ_CP042304.1"/>
</dbReference>
<dbReference type="PANTHER" id="PTHR43172">
    <property type="entry name" value="ADENYLOSUCCINATE LYASE"/>
    <property type="match status" value="1"/>
</dbReference>
<dbReference type="PANTHER" id="PTHR43172:SF1">
    <property type="entry name" value="ADENYLOSUCCINATE LYASE"/>
    <property type="match status" value="1"/>
</dbReference>
<name>A0A5B8LP93_9HYPH</name>
<dbReference type="Gene3D" id="1.10.40.30">
    <property type="entry name" value="Fumarase/aspartase (C-terminal domain)"/>
    <property type="match status" value="1"/>
</dbReference>
<dbReference type="SMART" id="SM00998">
    <property type="entry name" value="ADSL_C"/>
    <property type="match status" value="1"/>
</dbReference>
<dbReference type="GO" id="GO:0005829">
    <property type="term" value="C:cytosol"/>
    <property type="evidence" value="ECO:0007669"/>
    <property type="project" value="TreeGrafter"/>
</dbReference>
<dbReference type="Proteomes" id="UP000315364">
    <property type="component" value="Chromosome"/>
</dbReference>
<protein>
    <submittedName>
        <fullName evidence="3">Adenylosuccinate lyase family protein</fullName>
    </submittedName>
</protein>
<evidence type="ECO:0000313" key="3">
    <source>
        <dbReference type="EMBL" id="QDZ09891.1"/>
    </source>
</evidence>
<dbReference type="SUPFAM" id="SSF48557">
    <property type="entry name" value="L-aspartase-like"/>
    <property type="match status" value="1"/>
</dbReference>
<dbReference type="GO" id="GO:0004018">
    <property type="term" value="F:N6-(1,2-dicarboxyethyl)AMP AMP-lyase (fumarate-forming) activity"/>
    <property type="evidence" value="ECO:0007669"/>
    <property type="project" value="TreeGrafter"/>
</dbReference>
<dbReference type="OrthoDB" id="9768878at2"/>
<dbReference type="GO" id="GO:0070626">
    <property type="term" value="F:(S)-2-(5-amino-1-(5-phospho-D-ribosyl)imidazole-4-carboxamido) succinate lyase (fumarate-forming) activity"/>
    <property type="evidence" value="ECO:0007669"/>
    <property type="project" value="TreeGrafter"/>
</dbReference>
<dbReference type="InterPro" id="IPR020557">
    <property type="entry name" value="Fumarate_lyase_CS"/>
</dbReference>
<sequence length="453" mass="48648">MSAGETMITPQTVFSRANLWQTWLDVEAAMALAQAEIGMIPQWAADEIASKARLDNFDTAELELSVAETMAPIVSLVRALSDICGEAGRFVHWGGTTQNIMSTGRLLLVRRSHRAMLNALARAIDRLGALADQHAETVMVGRTNHRQALPITFGFKVAGWIEELARQNERFLSTEKRVFALHFGGAIGAMHSFEGKGEALNAAIARRLNLTPVLVPDRASLDGQAEYVASLALFGMSVGRIGSELYRLMADEIDEIGETLGMEVVGSSTMPHKVNPKHVVHLVSAAAHLRSKVTPALEAGMPAHEGDASSNQLMSSTIESASALAWELAERLENTLANIDVRTDSMARNLQLNANVIASENLMMILARKIGRTTAHDLVHHAVLHSDDGAAGLADTLLEDSQVSAAMSRAEMEAALVPAHYLGDSIAIARKAASLAAATATAMRSRSEAWPAR</sequence>
<dbReference type="PRINTS" id="PR00145">
    <property type="entry name" value="ARGSUCLYASE"/>
</dbReference>
<dbReference type="PROSITE" id="PS00163">
    <property type="entry name" value="FUMARATE_LYASES"/>
    <property type="match status" value="1"/>
</dbReference>
<evidence type="ECO:0000313" key="4">
    <source>
        <dbReference type="Proteomes" id="UP000315364"/>
    </source>
</evidence>
<dbReference type="InterPro" id="IPR019468">
    <property type="entry name" value="AdenyloSucc_lyase_C"/>
</dbReference>
<proteinExistence type="predicted"/>
<dbReference type="Pfam" id="PF10397">
    <property type="entry name" value="ADSL_C"/>
    <property type="match status" value="1"/>
</dbReference>
<dbReference type="InterPro" id="IPR000362">
    <property type="entry name" value="Fumarate_lyase_fam"/>
</dbReference>
<evidence type="ECO:0000259" key="2">
    <source>
        <dbReference type="SMART" id="SM00998"/>
    </source>
</evidence>
<dbReference type="GO" id="GO:0044208">
    <property type="term" value="P:'de novo' AMP biosynthetic process"/>
    <property type="evidence" value="ECO:0007669"/>
    <property type="project" value="TreeGrafter"/>
</dbReference>
<keyword evidence="1 3" id="KW-0456">Lyase</keyword>
<feature type="domain" description="Adenylosuccinate lyase C-terminal" evidence="2">
    <location>
        <begin position="354"/>
        <end position="433"/>
    </location>
</feature>
<dbReference type="PRINTS" id="PR00149">
    <property type="entry name" value="FUMRATELYASE"/>
</dbReference>
<keyword evidence="4" id="KW-1185">Reference proteome</keyword>
<dbReference type="Pfam" id="PF00206">
    <property type="entry name" value="Lyase_1"/>
    <property type="match status" value="1"/>
</dbReference>
<dbReference type="Gene3D" id="1.10.275.10">
    <property type="entry name" value="Fumarase/aspartase (N-terminal domain)"/>
    <property type="match status" value="1"/>
</dbReference>
<dbReference type="InterPro" id="IPR008948">
    <property type="entry name" value="L-Aspartase-like"/>
</dbReference>
<dbReference type="KEGG" id="dea:FPZ08_03515"/>
<dbReference type="EMBL" id="CP042304">
    <property type="protein sequence ID" value="QDZ09891.1"/>
    <property type="molecule type" value="Genomic_DNA"/>
</dbReference>
<dbReference type="AlphaFoldDB" id="A0A5B8LP93"/>
<organism evidence="3 4">
    <name type="scientific">Devosia ginsengisoli</name>
    <dbReference type="NCBI Taxonomy" id="400770"/>
    <lineage>
        <taxon>Bacteria</taxon>
        <taxon>Pseudomonadati</taxon>
        <taxon>Pseudomonadota</taxon>
        <taxon>Alphaproteobacteria</taxon>
        <taxon>Hyphomicrobiales</taxon>
        <taxon>Devosiaceae</taxon>
        <taxon>Devosia</taxon>
    </lineage>
</organism>
<accession>A0A5B8LP93</accession>
<evidence type="ECO:0000256" key="1">
    <source>
        <dbReference type="ARBA" id="ARBA00023239"/>
    </source>
</evidence>
<dbReference type="Gene3D" id="1.20.200.10">
    <property type="entry name" value="Fumarase/aspartase (Central domain)"/>
    <property type="match status" value="1"/>
</dbReference>
<gene>
    <name evidence="3" type="ORF">FPZ08_03515</name>
</gene>
<dbReference type="InterPro" id="IPR022761">
    <property type="entry name" value="Fumarate_lyase_N"/>
</dbReference>
<dbReference type="InterPro" id="IPR024083">
    <property type="entry name" value="Fumarase/histidase_N"/>
</dbReference>
<reference evidence="3 4" key="1">
    <citation type="submission" date="2019-07" db="EMBL/GenBank/DDBJ databases">
        <title>Full genome sequence of Devosia sp. Gsoil 520.</title>
        <authorList>
            <person name="Im W.-T."/>
        </authorList>
    </citation>
    <scope>NUCLEOTIDE SEQUENCE [LARGE SCALE GENOMIC DNA]</scope>
    <source>
        <strain evidence="3 4">Gsoil 520</strain>
    </source>
</reference>